<proteinExistence type="predicted"/>
<reference evidence="2 3" key="1">
    <citation type="submission" date="2017-10" db="EMBL/GenBank/DDBJ databases">
        <title>The draft genome sequence of Lewinella nigricans NBRC 102662.</title>
        <authorList>
            <person name="Wang K."/>
        </authorList>
    </citation>
    <scope>NUCLEOTIDE SEQUENCE [LARGE SCALE GENOMIC DNA]</scope>
    <source>
        <strain evidence="2 3">NBRC 102662</strain>
    </source>
</reference>
<sequence length="238" mass="28631">MNQLTIGDITVDVVRKDIKNMHLAVYPPTGRVRIAAPLRINDDAIRLFAISKLAWIKRHQRNFEDQERITPREYKERESHYFQGERYLLRIKETNGPGRVDLTSKTYLDVYVKPSADATYIKKVIDKWYRSELKKVLPEMVNRWEQKIGVTIDFLGIKQMKTKWGSCNIDKKRIWLNLELAKKPFQCLEYILVHEMVHLLERHHNERFRAYMDQYLPNWKQFKDELNRLPVSHADWDY</sequence>
<dbReference type="GO" id="GO:0016787">
    <property type="term" value="F:hydrolase activity"/>
    <property type="evidence" value="ECO:0007669"/>
    <property type="project" value="UniProtKB-KW"/>
</dbReference>
<evidence type="ECO:0000259" key="1">
    <source>
        <dbReference type="Pfam" id="PF01863"/>
    </source>
</evidence>
<keyword evidence="3" id="KW-1185">Reference proteome</keyword>
<dbReference type="PANTHER" id="PTHR30399:SF1">
    <property type="entry name" value="UTP PYROPHOSPHATASE"/>
    <property type="match status" value="1"/>
</dbReference>
<dbReference type="RefSeq" id="WP_099152397.1">
    <property type="nucleotide sequence ID" value="NZ_PDUD01000026.1"/>
</dbReference>
<dbReference type="PANTHER" id="PTHR30399">
    <property type="entry name" value="UNCHARACTERIZED PROTEIN YGJP"/>
    <property type="match status" value="1"/>
</dbReference>
<accession>A0A2D0N780</accession>
<evidence type="ECO:0000313" key="3">
    <source>
        <dbReference type="Proteomes" id="UP000223913"/>
    </source>
</evidence>
<comment type="caution">
    <text evidence="2">The sequence shown here is derived from an EMBL/GenBank/DDBJ whole genome shotgun (WGS) entry which is preliminary data.</text>
</comment>
<keyword evidence="2" id="KW-0378">Hydrolase</keyword>
<name>A0A2D0N780_FLAN2</name>
<dbReference type="EMBL" id="PDUD01000026">
    <property type="protein sequence ID" value="PHN04371.1"/>
    <property type="molecule type" value="Genomic_DNA"/>
</dbReference>
<dbReference type="Pfam" id="PF01863">
    <property type="entry name" value="YgjP-like"/>
    <property type="match status" value="1"/>
</dbReference>
<dbReference type="Proteomes" id="UP000223913">
    <property type="component" value="Unassembled WGS sequence"/>
</dbReference>
<dbReference type="InterPro" id="IPR053136">
    <property type="entry name" value="UTP_pyrophosphatase-like"/>
</dbReference>
<dbReference type="CDD" id="cd07344">
    <property type="entry name" value="M48_yhfN_like"/>
    <property type="match status" value="1"/>
</dbReference>
<gene>
    <name evidence="2" type="ORF">CRP01_22695</name>
</gene>
<protein>
    <submittedName>
        <fullName evidence="2">Metal-dependent hydrolase</fullName>
    </submittedName>
</protein>
<evidence type="ECO:0000313" key="2">
    <source>
        <dbReference type="EMBL" id="PHN04371.1"/>
    </source>
</evidence>
<organism evidence="2 3">
    <name type="scientific">Flavilitoribacter nigricans (strain ATCC 23147 / DSM 23189 / NBRC 102662 / NCIMB 1420 / SS-2)</name>
    <name type="common">Lewinella nigricans</name>
    <dbReference type="NCBI Taxonomy" id="1122177"/>
    <lineage>
        <taxon>Bacteria</taxon>
        <taxon>Pseudomonadati</taxon>
        <taxon>Bacteroidota</taxon>
        <taxon>Saprospiria</taxon>
        <taxon>Saprospirales</taxon>
        <taxon>Lewinellaceae</taxon>
        <taxon>Flavilitoribacter</taxon>
    </lineage>
</organism>
<dbReference type="Gene3D" id="3.30.2010.10">
    <property type="entry name" value="Metalloproteases ('zincins'), catalytic domain"/>
    <property type="match status" value="1"/>
</dbReference>
<dbReference type="InterPro" id="IPR002725">
    <property type="entry name" value="YgjP-like_metallopeptidase"/>
</dbReference>
<feature type="domain" description="YgjP-like metallopeptidase" evidence="1">
    <location>
        <begin position="23"/>
        <end position="228"/>
    </location>
</feature>
<dbReference type="OrthoDB" id="9811177at2"/>
<dbReference type="AlphaFoldDB" id="A0A2D0N780"/>